<evidence type="ECO:0000313" key="3">
    <source>
        <dbReference type="Proteomes" id="UP001165121"/>
    </source>
</evidence>
<evidence type="ECO:0000256" key="1">
    <source>
        <dbReference type="SAM" id="MobiDB-lite"/>
    </source>
</evidence>
<protein>
    <submittedName>
        <fullName evidence="2">Unnamed protein product</fullName>
    </submittedName>
</protein>
<feature type="region of interest" description="Disordered" evidence="1">
    <location>
        <begin position="1"/>
        <end position="41"/>
    </location>
</feature>
<keyword evidence="3" id="KW-1185">Reference proteome</keyword>
<sequence>MTMEEDSLEEDIDRQDNGMENNADTTEPFTPEISSDPSLDEAEHNLHLFSFKAANSILQNVKSKQQMLI</sequence>
<dbReference type="AlphaFoldDB" id="A0A9W6U9T6"/>
<feature type="compositionally biased region" description="Acidic residues" evidence="1">
    <location>
        <begin position="1"/>
        <end position="13"/>
    </location>
</feature>
<organism evidence="2 3">
    <name type="scientific">Phytophthora fragariaefolia</name>
    <dbReference type="NCBI Taxonomy" id="1490495"/>
    <lineage>
        <taxon>Eukaryota</taxon>
        <taxon>Sar</taxon>
        <taxon>Stramenopiles</taxon>
        <taxon>Oomycota</taxon>
        <taxon>Peronosporomycetes</taxon>
        <taxon>Peronosporales</taxon>
        <taxon>Peronosporaceae</taxon>
        <taxon>Phytophthora</taxon>
    </lineage>
</organism>
<dbReference type="Proteomes" id="UP001165121">
    <property type="component" value="Unassembled WGS sequence"/>
</dbReference>
<proteinExistence type="predicted"/>
<feature type="compositionally biased region" description="Polar residues" evidence="1">
    <location>
        <begin position="18"/>
        <end position="37"/>
    </location>
</feature>
<evidence type="ECO:0000313" key="2">
    <source>
        <dbReference type="EMBL" id="GMF29269.1"/>
    </source>
</evidence>
<dbReference type="EMBL" id="BSXT01000522">
    <property type="protein sequence ID" value="GMF29269.1"/>
    <property type="molecule type" value="Genomic_DNA"/>
</dbReference>
<gene>
    <name evidence="2" type="ORF">Pfra01_000623600</name>
</gene>
<accession>A0A9W6U9T6</accession>
<comment type="caution">
    <text evidence="2">The sequence shown here is derived from an EMBL/GenBank/DDBJ whole genome shotgun (WGS) entry which is preliminary data.</text>
</comment>
<reference evidence="2" key="1">
    <citation type="submission" date="2023-04" db="EMBL/GenBank/DDBJ databases">
        <title>Phytophthora fragariaefolia NBRC 109709.</title>
        <authorList>
            <person name="Ichikawa N."/>
            <person name="Sato H."/>
            <person name="Tonouchi N."/>
        </authorList>
    </citation>
    <scope>NUCLEOTIDE SEQUENCE</scope>
    <source>
        <strain evidence="2">NBRC 109709</strain>
    </source>
</reference>
<name>A0A9W6U9T6_9STRA</name>